<dbReference type="Proteomes" id="UP000477010">
    <property type="component" value="Unassembled WGS sequence"/>
</dbReference>
<evidence type="ECO:0000313" key="3">
    <source>
        <dbReference type="Proteomes" id="UP000477010"/>
    </source>
</evidence>
<evidence type="ECO:0000313" key="2">
    <source>
        <dbReference type="EMBL" id="MSC79728.1"/>
    </source>
</evidence>
<evidence type="ECO:0000256" key="1">
    <source>
        <dbReference type="SAM" id="Phobius"/>
    </source>
</evidence>
<keyword evidence="1" id="KW-1133">Transmembrane helix</keyword>
<organism evidence="2 3">
    <name type="scientific">Faecalibacterium prausnitzii</name>
    <dbReference type="NCBI Taxonomy" id="853"/>
    <lineage>
        <taxon>Bacteria</taxon>
        <taxon>Bacillati</taxon>
        <taxon>Bacillota</taxon>
        <taxon>Clostridia</taxon>
        <taxon>Eubacteriales</taxon>
        <taxon>Oscillospiraceae</taxon>
        <taxon>Faecalibacterium</taxon>
    </lineage>
</organism>
<sequence length="134" mass="15013">MMDILKSFLMIFPEWLAAILVAVGAVVAALGLVRLGYGLFVAKTVYKWIVNAEEKFGTGMGAEKKAHVIAVLRGYTPDWLDWAINEKTLDWIVQMVFNVTKNKLEDYMEKKSTETTQTVAHFGNVGEGKNGRKE</sequence>
<proteinExistence type="predicted"/>
<reference evidence="2 3" key="1">
    <citation type="journal article" date="2019" name="Nat. Med.">
        <title>A library of human gut bacterial isolates paired with longitudinal multiomics data enables mechanistic microbiome research.</title>
        <authorList>
            <person name="Poyet M."/>
            <person name="Groussin M."/>
            <person name="Gibbons S.M."/>
            <person name="Avila-Pacheco J."/>
            <person name="Jiang X."/>
            <person name="Kearney S.M."/>
            <person name="Perrotta A.R."/>
            <person name="Berdy B."/>
            <person name="Zhao S."/>
            <person name="Lieberman T.D."/>
            <person name="Swanson P.K."/>
            <person name="Smith M."/>
            <person name="Roesemann S."/>
            <person name="Alexander J.E."/>
            <person name="Rich S.A."/>
            <person name="Livny J."/>
            <person name="Vlamakis H."/>
            <person name="Clish C."/>
            <person name="Bullock K."/>
            <person name="Deik A."/>
            <person name="Scott J."/>
            <person name="Pierce K.A."/>
            <person name="Xavier R.J."/>
            <person name="Alm E.J."/>
        </authorList>
    </citation>
    <scope>NUCLEOTIDE SEQUENCE [LARGE SCALE GENOMIC DNA]</scope>
    <source>
        <strain evidence="2 3">BIOML-B9</strain>
    </source>
</reference>
<comment type="caution">
    <text evidence="2">The sequence shown here is derived from an EMBL/GenBank/DDBJ whole genome shotgun (WGS) entry which is preliminary data.</text>
</comment>
<protein>
    <submittedName>
        <fullName evidence="2">Uncharacterized protein</fullName>
    </submittedName>
</protein>
<dbReference type="RefSeq" id="WP_154252042.1">
    <property type="nucleotide sequence ID" value="NZ_WKPZ01000004.1"/>
</dbReference>
<feature type="transmembrane region" description="Helical" evidence="1">
    <location>
        <begin position="15"/>
        <end position="37"/>
    </location>
</feature>
<accession>A0A6L5TER7</accession>
<gene>
    <name evidence="2" type="ORF">GKD85_02635</name>
</gene>
<dbReference type="AlphaFoldDB" id="A0A6L5TER7"/>
<name>A0A6L5TER7_9FIRM</name>
<dbReference type="EMBL" id="WKQE01000002">
    <property type="protein sequence ID" value="MSC79728.1"/>
    <property type="molecule type" value="Genomic_DNA"/>
</dbReference>
<keyword evidence="1" id="KW-0812">Transmembrane</keyword>
<keyword evidence="1" id="KW-0472">Membrane</keyword>